<sequence>MNPKHSAQDVIRCDLCDTPVPPMHCDICHINLCKGCVVDHLSDESKDHKVVSFKKRGSTVNYPKCQKHSSRICEVHCKHCNTPICATCVSSGDHEQHKKIDILKNLTNKKDVIKKDLRELKRTVYPKYQVAASNISDQKSDLRKHSQKLISALDKQGKALHTTIDAIIKEMKSKIFDTDAHHLATIDKQGDGINQKITEIKQVILDLQNLLDSDDVCLVYGYTSRIEEFRSLPAQFHVTLPTFTPQEINREQISQQIGYLSKTLTFVHVARSFIDKPRILIDLNTDVGELRGVSCQSDNKMWTCGNDKFMRMFNLKGELLKSVETKSGNKPRDIAVTRSGYPMYIDYLDRSLNLVIDTKIQPLIRLQGWRPLALCGTSSDDLLIIMTSDDGKLTKVARFSGSTEKQSIQWDDENKPLYSSGGLFNYKYISENRNFDVCVADFNASAVVVVSAAGKLRFRYTGPTYTKRSFDPSGITTDGQGNIFTADSNNHTIHIINQDGHFLRYIDNCGLRSPWGLCVDSRDNLFVAEYISSKVKEIQCYK</sequence>
<dbReference type="GO" id="GO:0008270">
    <property type="term" value="F:zinc ion binding"/>
    <property type="evidence" value="ECO:0007669"/>
    <property type="project" value="UniProtKB-KW"/>
</dbReference>
<dbReference type="Gene3D" id="2.120.10.30">
    <property type="entry name" value="TolB, C-terminal domain"/>
    <property type="match status" value="1"/>
</dbReference>
<dbReference type="GO" id="GO:0061630">
    <property type="term" value="F:ubiquitin protein ligase activity"/>
    <property type="evidence" value="ECO:0007669"/>
    <property type="project" value="TreeGrafter"/>
</dbReference>
<name>A0A8B8D2W3_CRAVI</name>
<keyword evidence="5" id="KW-1185">Reference proteome</keyword>
<dbReference type="InterPro" id="IPR000315">
    <property type="entry name" value="Znf_B-box"/>
</dbReference>
<dbReference type="SMART" id="SM00336">
    <property type="entry name" value="BBOX"/>
    <property type="match status" value="1"/>
</dbReference>
<dbReference type="KEGG" id="cvn:111123795"/>
<dbReference type="CDD" id="cd19756">
    <property type="entry name" value="Bbox2"/>
    <property type="match status" value="1"/>
</dbReference>
<dbReference type="InterPro" id="IPR011042">
    <property type="entry name" value="6-blade_b-propeller_TolB-like"/>
</dbReference>
<accession>A0A8B8D2W3</accession>
<keyword evidence="2" id="KW-0863">Zinc-finger</keyword>
<dbReference type="PANTHER" id="PTHR25462:SF291">
    <property type="entry name" value="E3 UBIQUITIN-PROTEIN LIGASE TRIM45"/>
    <property type="match status" value="1"/>
</dbReference>
<protein>
    <submittedName>
        <fullName evidence="6">Uncharacterized protein LOC111123795</fullName>
    </submittedName>
</protein>
<keyword evidence="2" id="KW-0862">Zinc</keyword>
<evidence type="ECO:0000313" key="6">
    <source>
        <dbReference type="RefSeq" id="XP_022322075.1"/>
    </source>
</evidence>
<dbReference type="Proteomes" id="UP000694844">
    <property type="component" value="Chromosome 3"/>
</dbReference>
<dbReference type="Pfam" id="PF01436">
    <property type="entry name" value="NHL"/>
    <property type="match status" value="1"/>
</dbReference>
<feature type="domain" description="B box-type" evidence="4">
    <location>
        <begin position="65"/>
        <end position="102"/>
    </location>
</feature>
<feature type="repeat" description="NHL" evidence="3">
    <location>
        <begin position="472"/>
        <end position="499"/>
    </location>
</feature>
<dbReference type="RefSeq" id="XP_022322075.1">
    <property type="nucleotide sequence ID" value="XM_022466367.1"/>
</dbReference>
<dbReference type="Gene3D" id="3.30.160.60">
    <property type="entry name" value="Classic Zinc Finger"/>
    <property type="match status" value="1"/>
</dbReference>
<evidence type="ECO:0000313" key="5">
    <source>
        <dbReference type="Proteomes" id="UP000694844"/>
    </source>
</evidence>
<dbReference type="InterPro" id="IPR001258">
    <property type="entry name" value="NHL_repeat"/>
</dbReference>
<dbReference type="AlphaFoldDB" id="A0A8B8D2W3"/>
<evidence type="ECO:0000256" key="3">
    <source>
        <dbReference type="PROSITE-ProRule" id="PRU00504"/>
    </source>
</evidence>
<keyword evidence="2" id="KW-0479">Metal-binding</keyword>
<feature type="domain" description="B box-type" evidence="4">
    <location>
        <begin position="8"/>
        <end position="53"/>
    </location>
</feature>
<dbReference type="GeneID" id="111123795"/>
<evidence type="ECO:0000256" key="1">
    <source>
        <dbReference type="ARBA" id="ARBA00022737"/>
    </source>
</evidence>
<evidence type="ECO:0000256" key="2">
    <source>
        <dbReference type="PROSITE-ProRule" id="PRU00024"/>
    </source>
</evidence>
<organism evidence="5 6">
    <name type="scientific">Crassostrea virginica</name>
    <name type="common">Eastern oyster</name>
    <dbReference type="NCBI Taxonomy" id="6565"/>
    <lineage>
        <taxon>Eukaryota</taxon>
        <taxon>Metazoa</taxon>
        <taxon>Spiralia</taxon>
        <taxon>Lophotrochozoa</taxon>
        <taxon>Mollusca</taxon>
        <taxon>Bivalvia</taxon>
        <taxon>Autobranchia</taxon>
        <taxon>Pteriomorphia</taxon>
        <taxon>Ostreida</taxon>
        <taxon>Ostreoidea</taxon>
        <taxon>Ostreidae</taxon>
        <taxon>Crassostrea</taxon>
    </lineage>
</organism>
<proteinExistence type="predicted"/>
<dbReference type="InterPro" id="IPR047153">
    <property type="entry name" value="TRIM45/56/19-like"/>
</dbReference>
<dbReference type="SUPFAM" id="SSF57845">
    <property type="entry name" value="B-box zinc-binding domain"/>
    <property type="match status" value="1"/>
</dbReference>
<dbReference type="PROSITE" id="PS51125">
    <property type="entry name" value="NHL"/>
    <property type="match status" value="1"/>
</dbReference>
<dbReference type="PANTHER" id="PTHR25462">
    <property type="entry name" value="BONUS, ISOFORM C-RELATED"/>
    <property type="match status" value="1"/>
</dbReference>
<reference evidence="6" key="1">
    <citation type="submission" date="2025-08" db="UniProtKB">
        <authorList>
            <consortium name="RefSeq"/>
        </authorList>
    </citation>
    <scope>IDENTIFICATION</scope>
    <source>
        <tissue evidence="6">Whole sample</tissue>
    </source>
</reference>
<keyword evidence="1" id="KW-0677">Repeat</keyword>
<gene>
    <name evidence="6" type="primary">LOC111123795</name>
</gene>
<dbReference type="SUPFAM" id="SSF101898">
    <property type="entry name" value="NHL repeat"/>
    <property type="match status" value="1"/>
</dbReference>
<evidence type="ECO:0000259" key="4">
    <source>
        <dbReference type="PROSITE" id="PS50119"/>
    </source>
</evidence>
<dbReference type="PROSITE" id="PS50119">
    <property type="entry name" value="ZF_BBOX"/>
    <property type="match status" value="2"/>
</dbReference>
<dbReference type="OrthoDB" id="6099347at2759"/>